<feature type="domain" description="Methyltransferase type 12" evidence="6">
    <location>
        <begin position="193"/>
        <end position="290"/>
    </location>
</feature>
<dbReference type="CDD" id="cd02440">
    <property type="entry name" value="AdoMet_MTases"/>
    <property type="match status" value="1"/>
</dbReference>
<evidence type="ECO:0000256" key="2">
    <source>
        <dbReference type="ARBA" id="ARBA00022603"/>
    </source>
</evidence>
<dbReference type="PANTHER" id="PTHR43667:SF1">
    <property type="entry name" value="CYCLOPROPANE-FATTY-ACYL-PHOSPHOLIPID SYNTHASE"/>
    <property type="match status" value="1"/>
</dbReference>
<protein>
    <submittedName>
        <fullName evidence="7">Class I SAM-dependent methyltransferase</fullName>
    </submittedName>
</protein>
<dbReference type="InterPro" id="IPR013217">
    <property type="entry name" value="Methyltransf_12"/>
</dbReference>
<keyword evidence="5" id="KW-0443">Lipid metabolism</keyword>
<proteinExistence type="inferred from homology"/>
<dbReference type="EMBL" id="CP063373">
    <property type="protein sequence ID" value="QOV34510.1"/>
    <property type="molecule type" value="Genomic_DNA"/>
</dbReference>
<name>A0A7M2SDV2_9ACTN</name>
<comment type="similarity">
    <text evidence="1">Belongs to the CFA/CMAS family.</text>
</comment>
<evidence type="ECO:0000313" key="7">
    <source>
        <dbReference type="EMBL" id="QOV34510.1"/>
    </source>
</evidence>
<dbReference type="GO" id="GO:0032259">
    <property type="term" value="P:methylation"/>
    <property type="evidence" value="ECO:0007669"/>
    <property type="project" value="UniProtKB-KW"/>
</dbReference>
<dbReference type="InterPro" id="IPR050723">
    <property type="entry name" value="CFA/CMAS"/>
</dbReference>
<gene>
    <name evidence="7" type="ORF">IM697_30915</name>
</gene>
<dbReference type="Gene3D" id="3.40.50.150">
    <property type="entry name" value="Vaccinia Virus protein VP39"/>
    <property type="match status" value="1"/>
</dbReference>
<dbReference type="Proteomes" id="UP000594205">
    <property type="component" value="Chromosome"/>
</dbReference>
<dbReference type="PANTHER" id="PTHR43667">
    <property type="entry name" value="CYCLOPROPANE-FATTY-ACYL-PHOSPHOLIPID SYNTHASE"/>
    <property type="match status" value="1"/>
</dbReference>
<dbReference type="GO" id="GO:0006629">
    <property type="term" value="P:lipid metabolic process"/>
    <property type="evidence" value="ECO:0007669"/>
    <property type="project" value="UniProtKB-KW"/>
</dbReference>
<dbReference type="SUPFAM" id="SSF53335">
    <property type="entry name" value="S-adenosyl-L-methionine-dependent methyltransferases"/>
    <property type="match status" value="1"/>
</dbReference>
<evidence type="ECO:0000259" key="6">
    <source>
        <dbReference type="Pfam" id="PF08242"/>
    </source>
</evidence>
<keyword evidence="3 7" id="KW-0808">Transferase</keyword>
<sequence length="363" mass="39681">MDLLSLARNVKHRVEEPLTDALTVAKIVTDPRNPVLLTLSTALVNPLYRAAFLASAAGSGVLRCLAVRPCDLESLAEYLDIPEDDRPRLRAWLETGVRLGELGRREGCYRLKSPTARLLAQPGNDAVAAALEEILRFHVPVLLDAPRMLSAGRRFSLQDQDGTVIARSSLALRSMVQAAIDRTLDREGPVRLLEIGCGTGAYVRYAAESNPRLTAVAVDLQQEVAARAADNMAAWGLTERVETRQGDLRTLDLQPQFDLVTLHNNIYYFPETERVEALERARSLLAPGGRMLLTTSCQGGGNLGLDVLNLWFTYADFGGPLPQADELVSQMEKAGFTDVRATRIIPGQPFRAFVGTNSPVHSA</sequence>
<reference evidence="7 8" key="1">
    <citation type="submission" date="2020-10" db="EMBL/GenBank/DDBJ databases">
        <title>Streptomyces ferrugineus complate genome analysis.</title>
        <authorList>
            <person name="Anwar N."/>
        </authorList>
    </citation>
    <scope>NUCLEOTIDE SEQUENCE [LARGE SCALE GENOMIC DNA]</scope>
    <source>
        <strain evidence="7 8">CCTCC AA2014009</strain>
    </source>
</reference>
<dbReference type="KEGG" id="sfeu:IM697_30915"/>
<accession>A0A7M2SDV2</accession>
<dbReference type="RefSeq" id="WP_194039383.1">
    <property type="nucleotide sequence ID" value="NZ_CP063373.1"/>
</dbReference>
<keyword evidence="4" id="KW-0949">S-adenosyl-L-methionine</keyword>
<organism evidence="7 8">
    <name type="scientific">Streptomyces ferrugineus</name>
    <dbReference type="NCBI Taxonomy" id="1413221"/>
    <lineage>
        <taxon>Bacteria</taxon>
        <taxon>Bacillati</taxon>
        <taxon>Actinomycetota</taxon>
        <taxon>Actinomycetes</taxon>
        <taxon>Kitasatosporales</taxon>
        <taxon>Streptomycetaceae</taxon>
        <taxon>Streptomyces</taxon>
    </lineage>
</organism>
<evidence type="ECO:0000256" key="5">
    <source>
        <dbReference type="ARBA" id="ARBA00023098"/>
    </source>
</evidence>
<evidence type="ECO:0000256" key="1">
    <source>
        <dbReference type="ARBA" id="ARBA00010815"/>
    </source>
</evidence>
<keyword evidence="2 7" id="KW-0489">Methyltransferase</keyword>
<dbReference type="GO" id="GO:0008168">
    <property type="term" value="F:methyltransferase activity"/>
    <property type="evidence" value="ECO:0007669"/>
    <property type="project" value="UniProtKB-KW"/>
</dbReference>
<evidence type="ECO:0000256" key="4">
    <source>
        <dbReference type="ARBA" id="ARBA00022691"/>
    </source>
</evidence>
<keyword evidence="8" id="KW-1185">Reference proteome</keyword>
<evidence type="ECO:0000256" key="3">
    <source>
        <dbReference type="ARBA" id="ARBA00022679"/>
    </source>
</evidence>
<dbReference type="AlphaFoldDB" id="A0A7M2SDV2"/>
<dbReference type="InterPro" id="IPR029063">
    <property type="entry name" value="SAM-dependent_MTases_sf"/>
</dbReference>
<dbReference type="Pfam" id="PF08242">
    <property type="entry name" value="Methyltransf_12"/>
    <property type="match status" value="1"/>
</dbReference>
<evidence type="ECO:0000313" key="8">
    <source>
        <dbReference type="Proteomes" id="UP000594205"/>
    </source>
</evidence>